<proteinExistence type="predicted"/>
<dbReference type="EMBL" id="FOGT01000006">
    <property type="protein sequence ID" value="SES03076.1"/>
    <property type="molecule type" value="Genomic_DNA"/>
</dbReference>
<accession>A0A1H9U0V5</accession>
<feature type="coiled-coil region" evidence="1">
    <location>
        <begin position="33"/>
        <end position="60"/>
    </location>
</feature>
<dbReference type="STRING" id="1601833.SAMN05518684_106224"/>
<keyword evidence="3" id="KW-1185">Reference proteome</keyword>
<evidence type="ECO:0000313" key="2">
    <source>
        <dbReference type="EMBL" id="SES03076.1"/>
    </source>
</evidence>
<sequence>MCKTCQDTGRQIELQGAIKIVRPCSDCTDDVRAERSRNAKAKLIKNLERMHRKLELLKEATG</sequence>
<gene>
    <name evidence="2" type="ORF">SAMN05518684_106224</name>
</gene>
<protein>
    <submittedName>
        <fullName evidence="2">Uncharacterized protein</fullName>
    </submittedName>
</protein>
<evidence type="ECO:0000256" key="1">
    <source>
        <dbReference type="SAM" id="Coils"/>
    </source>
</evidence>
<name>A0A1H9U0V5_9BACI</name>
<reference evidence="3" key="1">
    <citation type="submission" date="2016-10" db="EMBL/GenBank/DDBJ databases">
        <authorList>
            <person name="Varghese N."/>
            <person name="Submissions S."/>
        </authorList>
    </citation>
    <scope>NUCLEOTIDE SEQUENCE [LARGE SCALE GENOMIC DNA]</scope>
    <source>
        <strain evidence="3">S9</strain>
    </source>
</reference>
<evidence type="ECO:0000313" key="3">
    <source>
        <dbReference type="Proteomes" id="UP000198571"/>
    </source>
</evidence>
<keyword evidence="1" id="KW-0175">Coiled coil</keyword>
<organism evidence="2 3">
    <name type="scientific">Salipaludibacillus aurantiacus</name>
    <dbReference type="NCBI Taxonomy" id="1601833"/>
    <lineage>
        <taxon>Bacteria</taxon>
        <taxon>Bacillati</taxon>
        <taxon>Bacillota</taxon>
        <taxon>Bacilli</taxon>
        <taxon>Bacillales</taxon>
        <taxon>Bacillaceae</taxon>
    </lineage>
</organism>
<dbReference type="Proteomes" id="UP000198571">
    <property type="component" value="Unassembled WGS sequence"/>
</dbReference>
<dbReference type="AlphaFoldDB" id="A0A1H9U0V5"/>